<dbReference type="Proteomes" id="UP000178812">
    <property type="component" value="Unassembled WGS sequence"/>
</dbReference>
<proteinExistence type="predicted"/>
<dbReference type="AlphaFoldDB" id="A0A1F7WSW9"/>
<evidence type="ECO:0000313" key="2">
    <source>
        <dbReference type="Proteomes" id="UP000178812"/>
    </source>
</evidence>
<sequence length="79" mass="9267">MRREKFGKELTEEEIDKILEYPELVFQIFGGIDNKDLSCSQVSIKNANEWSIALARGYLPKEFESVDQFIKKIEKILQK</sequence>
<comment type="caution">
    <text evidence="1">The sequence shown here is derived from an EMBL/GenBank/DDBJ whole genome shotgun (WGS) entry which is preliminary data.</text>
</comment>
<organism evidence="1 2">
    <name type="scientific">Candidatus Woesebacteria bacterium GWB1_43_5</name>
    <dbReference type="NCBI Taxonomy" id="1802474"/>
    <lineage>
        <taxon>Bacteria</taxon>
        <taxon>Candidatus Woeseibacteriota</taxon>
    </lineage>
</organism>
<dbReference type="EMBL" id="MGFM01000018">
    <property type="protein sequence ID" value="OGM05840.1"/>
    <property type="molecule type" value="Genomic_DNA"/>
</dbReference>
<gene>
    <name evidence="1" type="ORF">A2125_02640</name>
</gene>
<accession>A0A1F7WSW9</accession>
<protein>
    <submittedName>
        <fullName evidence="1">Uncharacterized protein</fullName>
    </submittedName>
</protein>
<reference evidence="1 2" key="1">
    <citation type="journal article" date="2016" name="Nat. Commun.">
        <title>Thousands of microbial genomes shed light on interconnected biogeochemical processes in an aquifer system.</title>
        <authorList>
            <person name="Anantharaman K."/>
            <person name="Brown C.T."/>
            <person name="Hug L.A."/>
            <person name="Sharon I."/>
            <person name="Castelle C.J."/>
            <person name="Probst A.J."/>
            <person name="Thomas B.C."/>
            <person name="Singh A."/>
            <person name="Wilkins M.J."/>
            <person name="Karaoz U."/>
            <person name="Brodie E.L."/>
            <person name="Williams K.H."/>
            <person name="Hubbard S.S."/>
            <person name="Banfield J.F."/>
        </authorList>
    </citation>
    <scope>NUCLEOTIDE SEQUENCE [LARGE SCALE GENOMIC DNA]</scope>
</reference>
<name>A0A1F7WSW9_9BACT</name>
<evidence type="ECO:0000313" key="1">
    <source>
        <dbReference type="EMBL" id="OGM05840.1"/>
    </source>
</evidence>